<organism evidence="1 2">
    <name type="scientific">Theobroma cacao</name>
    <name type="common">Cacao</name>
    <name type="synonym">Cocoa</name>
    <dbReference type="NCBI Taxonomy" id="3641"/>
    <lineage>
        <taxon>Eukaryota</taxon>
        <taxon>Viridiplantae</taxon>
        <taxon>Streptophyta</taxon>
        <taxon>Embryophyta</taxon>
        <taxon>Tracheophyta</taxon>
        <taxon>Spermatophyta</taxon>
        <taxon>Magnoliopsida</taxon>
        <taxon>eudicotyledons</taxon>
        <taxon>Gunneridae</taxon>
        <taxon>Pentapetalae</taxon>
        <taxon>rosids</taxon>
        <taxon>malvids</taxon>
        <taxon>Malvales</taxon>
        <taxon>Malvaceae</taxon>
        <taxon>Byttnerioideae</taxon>
        <taxon>Theobroma</taxon>
    </lineage>
</organism>
<dbReference type="AlphaFoldDB" id="A0A061DU25"/>
<accession>A0A061DU25</accession>
<dbReference type="Proteomes" id="UP000026915">
    <property type="component" value="Chromosome 1"/>
</dbReference>
<keyword evidence="2" id="KW-1185">Reference proteome</keyword>
<protein>
    <submittedName>
        <fullName evidence="1">Uncharacterized protein</fullName>
    </submittedName>
</protein>
<gene>
    <name evidence="1" type="ORF">TCM_005562</name>
</gene>
<sequence>MEKRTAEGTSCETPLVFNGRERSVRRSRTRLSRTETVKHTSTRKLHNSFLITRHITLSSFTSCQVLLQFVALLAVLDEHQYWVSFRLLHESEDNASCLLGFVRDVGNVRILELKRPRTSSPTETWHQSSSYSFRLMMNF</sequence>
<evidence type="ECO:0000313" key="1">
    <source>
        <dbReference type="EMBL" id="EOX96284.1"/>
    </source>
</evidence>
<proteinExistence type="predicted"/>
<dbReference type="InParanoid" id="A0A061DU25"/>
<name>A0A061DU25_THECC</name>
<dbReference type="Gramene" id="EOX96284">
    <property type="protein sequence ID" value="EOX96284"/>
    <property type="gene ID" value="TCM_005562"/>
</dbReference>
<reference evidence="1 2" key="1">
    <citation type="journal article" date="2013" name="Genome Biol.">
        <title>The genome sequence of the most widely cultivated cacao type and its use to identify candidate genes regulating pod color.</title>
        <authorList>
            <person name="Motamayor J.C."/>
            <person name="Mockaitis K."/>
            <person name="Schmutz J."/>
            <person name="Haiminen N."/>
            <person name="Iii D.L."/>
            <person name="Cornejo O."/>
            <person name="Findley S.D."/>
            <person name="Zheng P."/>
            <person name="Utro F."/>
            <person name="Royaert S."/>
            <person name="Saski C."/>
            <person name="Jenkins J."/>
            <person name="Podicheti R."/>
            <person name="Zhao M."/>
            <person name="Scheffler B.E."/>
            <person name="Stack J.C."/>
            <person name="Feltus F.A."/>
            <person name="Mustiga G.M."/>
            <person name="Amores F."/>
            <person name="Phillips W."/>
            <person name="Marelli J.P."/>
            <person name="May G.D."/>
            <person name="Shapiro H."/>
            <person name="Ma J."/>
            <person name="Bustamante C.D."/>
            <person name="Schnell R.J."/>
            <person name="Main D."/>
            <person name="Gilbert D."/>
            <person name="Parida L."/>
            <person name="Kuhn D.N."/>
        </authorList>
    </citation>
    <scope>NUCLEOTIDE SEQUENCE [LARGE SCALE GENOMIC DNA]</scope>
    <source>
        <strain evidence="2">cv. Matina 1-6</strain>
    </source>
</reference>
<dbReference type="HOGENOM" id="CLU_1848690_0_0_1"/>
<evidence type="ECO:0000313" key="2">
    <source>
        <dbReference type="Proteomes" id="UP000026915"/>
    </source>
</evidence>
<dbReference type="EMBL" id="CM001879">
    <property type="protein sequence ID" value="EOX96284.1"/>
    <property type="molecule type" value="Genomic_DNA"/>
</dbReference>